<name>A0A1B6EIQ8_9HEMI</name>
<feature type="transmembrane region" description="Helical" evidence="6">
    <location>
        <begin position="30"/>
        <end position="51"/>
    </location>
</feature>
<comment type="subcellular location">
    <subcellularLocation>
        <location evidence="1">Membrane</location>
        <topology evidence="1">Multi-pass membrane protein</topology>
    </subcellularLocation>
</comment>
<feature type="transmembrane region" description="Helical" evidence="6">
    <location>
        <begin position="768"/>
        <end position="789"/>
    </location>
</feature>
<feature type="transmembrane region" description="Helical" evidence="6">
    <location>
        <begin position="176"/>
        <end position="193"/>
    </location>
</feature>
<evidence type="ECO:0000256" key="5">
    <source>
        <dbReference type="ARBA" id="ARBA00023136"/>
    </source>
</evidence>
<evidence type="ECO:0000313" key="7">
    <source>
        <dbReference type="EMBL" id="JAS37796.1"/>
    </source>
</evidence>
<accession>A0A1B6EIQ8</accession>
<feature type="transmembrane region" description="Helical" evidence="6">
    <location>
        <begin position="200"/>
        <end position="220"/>
    </location>
</feature>
<dbReference type="AlphaFoldDB" id="A0A1B6EIQ8"/>
<keyword evidence="5 6" id="KW-0472">Membrane</keyword>
<dbReference type="PANTHER" id="PTHR21716:SF4">
    <property type="entry name" value="TRANSMEMBRANE PROTEIN 245"/>
    <property type="match status" value="1"/>
</dbReference>
<dbReference type="PANTHER" id="PTHR21716">
    <property type="entry name" value="TRANSMEMBRANE PROTEIN"/>
    <property type="match status" value="1"/>
</dbReference>
<feature type="transmembrane region" description="Helical" evidence="6">
    <location>
        <begin position="729"/>
        <end position="748"/>
    </location>
</feature>
<proteinExistence type="inferred from homology"/>
<dbReference type="InterPro" id="IPR002549">
    <property type="entry name" value="AI-2E-like"/>
</dbReference>
<evidence type="ECO:0000256" key="3">
    <source>
        <dbReference type="ARBA" id="ARBA00022692"/>
    </source>
</evidence>
<dbReference type="EMBL" id="GECZ01031973">
    <property type="protein sequence ID" value="JAS37796.1"/>
    <property type="molecule type" value="Transcribed_RNA"/>
</dbReference>
<reference evidence="7" key="1">
    <citation type="submission" date="2015-11" db="EMBL/GenBank/DDBJ databases">
        <title>De novo transcriptome assembly of four potential Pierce s Disease insect vectors from Arizona vineyards.</title>
        <authorList>
            <person name="Tassone E.E."/>
        </authorList>
    </citation>
    <scope>NUCLEOTIDE SEQUENCE</scope>
</reference>
<evidence type="ECO:0008006" key="8">
    <source>
        <dbReference type="Google" id="ProtNLM"/>
    </source>
</evidence>
<keyword evidence="3 6" id="KW-0812">Transmembrane</keyword>
<feature type="transmembrane region" description="Helical" evidence="6">
    <location>
        <begin position="584"/>
        <end position="604"/>
    </location>
</feature>
<dbReference type="GO" id="GO:0016020">
    <property type="term" value="C:membrane"/>
    <property type="evidence" value="ECO:0007669"/>
    <property type="project" value="UniProtKB-SubCell"/>
</dbReference>
<feature type="transmembrane region" description="Helical" evidence="6">
    <location>
        <begin position="610"/>
        <end position="628"/>
    </location>
</feature>
<protein>
    <recommendedName>
        <fullName evidence="8">Transmembrane protein 245</fullName>
    </recommendedName>
</protein>
<sequence length="812" mass="91392">MDIPKNPKIKSTIFEGSILGSKYEKPIKKALNNVIALILICSCSFFAWLSFLILQPFLKPLFWALLCGSVLHPLKKRLSSHFKTWIIWVEDTDFRLPIVLGIVSCPIKLFIDVSDYVGELLCKHWMKMVSGVVIAFLSGLTYSYTPQILICLSWNVLKFMVKFLELTTSVFDNPSLVITIVLAFLISITLCWDPKYEKHFLSASYAVWFAISAYTASYFYYVKLPAFILLQMLFITGVLLSHKVNVSQSAENSPDGMNESQNITNVEQVSFQRENVDPRISSPSPTKSLRSSDNVTRLLRKFRSYTSENTSDIYLYWVSVACVVTLFLRSGWLPYCVALLLIVYTVRCLCRSFGITDFVTAQYAVLKNSLNDWYLERKDVLIPAPISCLNSIFIEMRVRLLCFLRESSDSASSVMVILALVFCVIFGSTFLVIQAYTEGMYMMKVGGNVINQTVVHNPELTQLLPEGWEQTIDSVLNNAYMYGREALSKLVRNMMTGVSEEKTEEIEKRALEVWDRVYQAWMMSTIETETVGPKVTSSAVYQTWDHFLDAMQKTPELVSMNALTQLAQNNMAMLTSGLESAWDLIRGNASLVFSTFLTVLTVVFSHSFAVLNFCINMIIFLTALFYLLSSSQKLYKPVEVMTAVSPVFGSRMAFAMETAVNEVLTGSFKLALFYGMWTWLIHTLFQMNIVYIPSVFAAMLAVVPALGTYWACLPAVIDLWLAQGKNIHAITLAVCQFLPTLFVDATIYTEINEGHPYLTGLSVAGGLFWLGMEGAIIGPLILCCLYVVVSLSAALMQEETTPITERAPPTPR</sequence>
<organism evidence="7">
    <name type="scientific">Cuerna arida</name>
    <dbReference type="NCBI Taxonomy" id="1464854"/>
    <lineage>
        <taxon>Eukaryota</taxon>
        <taxon>Metazoa</taxon>
        <taxon>Ecdysozoa</taxon>
        <taxon>Arthropoda</taxon>
        <taxon>Hexapoda</taxon>
        <taxon>Insecta</taxon>
        <taxon>Pterygota</taxon>
        <taxon>Neoptera</taxon>
        <taxon>Paraneoptera</taxon>
        <taxon>Hemiptera</taxon>
        <taxon>Auchenorrhyncha</taxon>
        <taxon>Membracoidea</taxon>
        <taxon>Cicadellidae</taxon>
        <taxon>Cicadellinae</taxon>
        <taxon>Proconiini</taxon>
        <taxon>Cuerna</taxon>
    </lineage>
</organism>
<evidence type="ECO:0000256" key="6">
    <source>
        <dbReference type="SAM" id="Phobius"/>
    </source>
</evidence>
<evidence type="ECO:0000256" key="2">
    <source>
        <dbReference type="ARBA" id="ARBA00009773"/>
    </source>
</evidence>
<feature type="transmembrane region" description="Helical" evidence="6">
    <location>
        <begin position="133"/>
        <end position="156"/>
    </location>
</feature>
<evidence type="ECO:0000256" key="1">
    <source>
        <dbReference type="ARBA" id="ARBA00004141"/>
    </source>
</evidence>
<keyword evidence="4 6" id="KW-1133">Transmembrane helix</keyword>
<dbReference type="Pfam" id="PF01594">
    <property type="entry name" value="AI-2E_transport"/>
    <property type="match status" value="1"/>
</dbReference>
<comment type="similarity">
    <text evidence="2">Belongs to the autoinducer-2 exporter (AI-2E) (TC 2.A.86) family.</text>
</comment>
<evidence type="ECO:0000256" key="4">
    <source>
        <dbReference type="ARBA" id="ARBA00022989"/>
    </source>
</evidence>
<gene>
    <name evidence="7" type="ORF">g.19646</name>
</gene>
<feature type="transmembrane region" description="Helical" evidence="6">
    <location>
        <begin position="313"/>
        <end position="332"/>
    </location>
</feature>
<feature type="transmembrane region" description="Helical" evidence="6">
    <location>
        <begin position="695"/>
        <end position="717"/>
    </location>
</feature>
<feature type="transmembrane region" description="Helical" evidence="6">
    <location>
        <begin position="410"/>
        <end position="433"/>
    </location>
</feature>